<dbReference type="Pfam" id="PF08585">
    <property type="entry name" value="RMI1_N_C"/>
    <property type="match status" value="1"/>
</dbReference>
<dbReference type="GO" id="GO:0000724">
    <property type="term" value="P:double-strand break repair via homologous recombination"/>
    <property type="evidence" value="ECO:0007669"/>
    <property type="project" value="TreeGrafter"/>
</dbReference>
<dbReference type="EMBL" id="CAKOGP040002103">
    <property type="protein sequence ID" value="CAJ1962433.1"/>
    <property type="molecule type" value="Genomic_DNA"/>
</dbReference>
<dbReference type="InterPro" id="IPR013894">
    <property type="entry name" value="RMI1_OB"/>
</dbReference>
<dbReference type="InterPro" id="IPR042470">
    <property type="entry name" value="RMI1_N_C_sf"/>
</dbReference>
<evidence type="ECO:0000256" key="1">
    <source>
        <dbReference type="ARBA" id="ARBA00006395"/>
    </source>
</evidence>
<evidence type="ECO:0000313" key="6">
    <source>
        <dbReference type="EMBL" id="CAJ1962433.1"/>
    </source>
</evidence>
<evidence type="ECO:0000256" key="3">
    <source>
        <dbReference type="SAM" id="MobiDB-lite"/>
    </source>
</evidence>
<comment type="caution">
    <text evidence="6">The sequence shown here is derived from an EMBL/GenBank/DDBJ whole genome shotgun (WGS) entry which is preliminary data.</text>
</comment>
<dbReference type="GO" id="GO:0016604">
    <property type="term" value="C:nuclear body"/>
    <property type="evidence" value="ECO:0007669"/>
    <property type="project" value="TreeGrafter"/>
</dbReference>
<organism evidence="6 7">
    <name type="scientific">Cylindrotheca closterium</name>
    <dbReference type="NCBI Taxonomy" id="2856"/>
    <lineage>
        <taxon>Eukaryota</taxon>
        <taxon>Sar</taxon>
        <taxon>Stramenopiles</taxon>
        <taxon>Ochrophyta</taxon>
        <taxon>Bacillariophyta</taxon>
        <taxon>Bacillariophyceae</taxon>
        <taxon>Bacillariophycidae</taxon>
        <taxon>Bacillariales</taxon>
        <taxon>Bacillariaceae</taxon>
        <taxon>Cylindrotheca</taxon>
    </lineage>
</organism>
<feature type="compositionally biased region" description="Low complexity" evidence="3">
    <location>
        <begin position="319"/>
        <end position="351"/>
    </location>
</feature>
<dbReference type="Pfam" id="PF21000">
    <property type="entry name" value="RMI1_N_N"/>
    <property type="match status" value="1"/>
</dbReference>
<comment type="similarity">
    <text evidence="1">Belongs to the RMI1 family.</text>
</comment>
<evidence type="ECO:0000313" key="7">
    <source>
        <dbReference type="Proteomes" id="UP001295423"/>
    </source>
</evidence>
<dbReference type="GO" id="GO:0000712">
    <property type="term" value="P:resolution of meiotic recombination intermediates"/>
    <property type="evidence" value="ECO:0007669"/>
    <property type="project" value="TreeGrafter"/>
</dbReference>
<gene>
    <name evidence="6" type="ORF">CYCCA115_LOCUS19685</name>
</gene>
<proteinExistence type="inferred from homology"/>
<protein>
    <recommendedName>
        <fullName evidence="2">RecQ-mediated genome instability protein 1</fullName>
    </recommendedName>
</protein>
<keyword evidence="7" id="KW-1185">Reference proteome</keyword>
<dbReference type="Gene3D" id="2.40.50.770">
    <property type="entry name" value="RecQ-mediated genome instability protein Rmi1, C-terminal domain"/>
    <property type="match status" value="1"/>
</dbReference>
<name>A0AAD2G4N7_9STRA</name>
<feature type="compositionally biased region" description="Low complexity" evidence="3">
    <location>
        <begin position="489"/>
        <end position="521"/>
    </location>
</feature>
<feature type="compositionally biased region" description="Low complexity" evidence="3">
    <location>
        <begin position="385"/>
        <end position="431"/>
    </location>
</feature>
<feature type="compositionally biased region" description="Basic residues" evidence="3">
    <location>
        <begin position="537"/>
        <end position="547"/>
    </location>
</feature>
<dbReference type="Proteomes" id="UP001295423">
    <property type="component" value="Unassembled WGS sequence"/>
</dbReference>
<dbReference type="InterPro" id="IPR049363">
    <property type="entry name" value="RMI1_N"/>
</dbReference>
<dbReference type="PANTHER" id="PTHR14790:SF15">
    <property type="entry name" value="RECQ-MEDIATED GENOME INSTABILITY PROTEIN 1"/>
    <property type="match status" value="1"/>
</dbReference>
<feature type="region of interest" description="Disordered" evidence="3">
    <location>
        <begin position="244"/>
        <end position="365"/>
    </location>
</feature>
<accession>A0AAD2G4N7</accession>
<dbReference type="PANTHER" id="PTHR14790">
    <property type="entry name" value="RECQ-MEDIATED GENOME INSTABILITY PROTEIN 1 RMI1"/>
    <property type="match status" value="1"/>
</dbReference>
<dbReference type="AlphaFoldDB" id="A0AAD2G4N7"/>
<evidence type="ECO:0000259" key="4">
    <source>
        <dbReference type="Pfam" id="PF08585"/>
    </source>
</evidence>
<feature type="domain" description="RMI1 N-terminal" evidence="5">
    <location>
        <begin position="16"/>
        <end position="56"/>
    </location>
</feature>
<feature type="region of interest" description="Disordered" evidence="3">
    <location>
        <begin position="385"/>
        <end position="437"/>
    </location>
</feature>
<evidence type="ECO:0000259" key="5">
    <source>
        <dbReference type="Pfam" id="PF21000"/>
    </source>
</evidence>
<evidence type="ECO:0000256" key="2">
    <source>
        <dbReference type="ARBA" id="ARBA00018987"/>
    </source>
</evidence>
<reference evidence="6" key="1">
    <citation type="submission" date="2023-08" db="EMBL/GenBank/DDBJ databases">
        <authorList>
            <person name="Audoor S."/>
            <person name="Bilcke G."/>
        </authorList>
    </citation>
    <scope>NUCLEOTIDE SEQUENCE</scope>
</reference>
<feature type="compositionally biased region" description="Low complexity" evidence="3">
    <location>
        <begin position="290"/>
        <end position="309"/>
    </location>
</feature>
<feature type="domain" description="RecQ mediated genome instability protein 1 OB-fold" evidence="4">
    <location>
        <begin position="89"/>
        <end position="219"/>
    </location>
</feature>
<sequence length="770" mass="82987">MSTPQEIQNRIQEAVGIQVSSEWLHTCIAHLQQQPGTGGSLVDRCVHQLLYSDIRDLVENNANSSQVMAHNTLQGLIARSKQQQQQQQQQTPIQTPNDFCMLVQLEEAIDFSLSRENRFNPMHFNARVQQNNHNNYNNRNALPRQRCLKLCLSSGMNNASQEVLVAQESSYISNLKPDSPSGMKIVLKGPIIIKHGYLQLHNGNCTVIGGQVQALVELQKAAMEKARKEMGVGIDPTVRALVGVGDLLPDEPEEGEGDDEEMATNATSPAPAAPPPPLQHHTIFTAPSVPTTTNNGPTTAATTTTMNGAQSTRTGRMISNGSTTSNRTNDSNNDYSSSNTSRGATHASAPAPVVPAPIVPQAPNNPYRNAGPFGIINTTAAPAATATTTTTTIPNPQQGQSNQSSSRNQNPYAKTTTTTPNPQQTQNPYAAARRRQGSVAVARVSISPTNVVSISNSSSNNNKSNNPYAKGNAASPFITAQAALLSTTTTTATTTTTPSSKTSMTITPASASRSATTSMIAPKRNPYAKPSSSNNSNHHHHHHHHQGHTTTTSVSRTVIPVSSTSGFQTASTMLSTIGGSSNAATAAPPSTSSLSPAASDNLLQNITFSNLYKLLEQAVQNRQLYETYAAITFRVSMFHKTGNLHFNIGKNRDYKKLKPANKYCFIMQATFGSTTNTDLLLACKFPSTLIEPYFELSPKELRDLAKVDRIKSDRIVKEGGDKVRAKFFPLQYYKARLFPTVDEVFGGGGISNFALDNVNAPILILEPDKT</sequence>
<dbReference type="GO" id="GO:0031422">
    <property type="term" value="C:RecQ family helicase-topoisomerase III complex"/>
    <property type="evidence" value="ECO:0007669"/>
    <property type="project" value="TreeGrafter"/>
</dbReference>
<feature type="compositionally biased region" description="Acidic residues" evidence="3">
    <location>
        <begin position="248"/>
        <end position="262"/>
    </location>
</feature>
<feature type="region of interest" description="Disordered" evidence="3">
    <location>
        <begin position="489"/>
        <end position="554"/>
    </location>
</feature>